<keyword evidence="1" id="KW-0677">Repeat</keyword>
<reference evidence="3 4" key="1">
    <citation type="submission" date="2020-10" db="EMBL/GenBank/DDBJ databases">
        <title>The Coptis chinensis genome and diversification of protoberbering-type alkaloids.</title>
        <authorList>
            <person name="Wang B."/>
            <person name="Shu S."/>
            <person name="Song C."/>
            <person name="Liu Y."/>
        </authorList>
    </citation>
    <scope>NUCLEOTIDE SEQUENCE [LARGE SCALE GENOMIC DNA]</scope>
    <source>
        <strain evidence="3">HL-2020</strain>
        <tissue evidence="3">Leaf</tissue>
    </source>
</reference>
<dbReference type="GO" id="GO:0005886">
    <property type="term" value="C:plasma membrane"/>
    <property type="evidence" value="ECO:0007669"/>
    <property type="project" value="TreeGrafter"/>
</dbReference>
<dbReference type="AlphaFoldDB" id="A0A835HI60"/>
<evidence type="ECO:0000313" key="3">
    <source>
        <dbReference type="EMBL" id="KAF9600106.1"/>
    </source>
</evidence>
<dbReference type="Proteomes" id="UP000631114">
    <property type="component" value="Unassembled WGS sequence"/>
</dbReference>
<proteinExistence type="predicted"/>
<sequence>MLWSQCGCEGIPESGSVQAILDWQKRTMEMMYTDIIQALEAKGIQANPKEYLTLLLSGESEVKKRESMHLEQPEPDTDYSRAQVSRRFMIYVHTK</sequence>
<organism evidence="3 4">
    <name type="scientific">Coptis chinensis</name>
    <dbReference type="NCBI Taxonomy" id="261450"/>
    <lineage>
        <taxon>Eukaryota</taxon>
        <taxon>Viridiplantae</taxon>
        <taxon>Streptophyta</taxon>
        <taxon>Embryophyta</taxon>
        <taxon>Tracheophyta</taxon>
        <taxon>Spermatophyta</taxon>
        <taxon>Magnoliopsida</taxon>
        <taxon>Ranunculales</taxon>
        <taxon>Ranunculaceae</taxon>
        <taxon>Coptidoideae</taxon>
        <taxon>Coptis</taxon>
    </lineage>
</organism>
<dbReference type="GO" id="GO:0009395">
    <property type="term" value="P:phospholipid catabolic process"/>
    <property type="evidence" value="ECO:0007669"/>
    <property type="project" value="TreeGrafter"/>
</dbReference>
<name>A0A835HI60_9MAGN</name>
<dbReference type="PANTHER" id="PTHR18896:SF115">
    <property type="entry name" value="PHOSPHOLIPASE D ALPHA 1"/>
    <property type="match status" value="1"/>
</dbReference>
<protein>
    <submittedName>
        <fullName evidence="3">Uncharacterized protein</fullName>
    </submittedName>
</protein>
<keyword evidence="2" id="KW-0443">Lipid metabolism</keyword>
<gene>
    <name evidence="3" type="ORF">IFM89_003653</name>
</gene>
<comment type="caution">
    <text evidence="3">The sequence shown here is derived from an EMBL/GenBank/DDBJ whole genome shotgun (WGS) entry which is preliminary data.</text>
</comment>
<accession>A0A835HI60</accession>
<dbReference type="PANTHER" id="PTHR18896">
    <property type="entry name" value="PHOSPHOLIPASE D"/>
    <property type="match status" value="1"/>
</dbReference>
<evidence type="ECO:0000313" key="4">
    <source>
        <dbReference type="Proteomes" id="UP000631114"/>
    </source>
</evidence>
<dbReference type="GO" id="GO:0004630">
    <property type="term" value="F:phospholipase D activity"/>
    <property type="evidence" value="ECO:0007669"/>
    <property type="project" value="TreeGrafter"/>
</dbReference>
<evidence type="ECO:0000256" key="2">
    <source>
        <dbReference type="ARBA" id="ARBA00023098"/>
    </source>
</evidence>
<dbReference type="InterPro" id="IPR015679">
    <property type="entry name" value="PLipase_D_fam"/>
</dbReference>
<dbReference type="OrthoDB" id="1102536at2759"/>
<evidence type="ECO:0000256" key="1">
    <source>
        <dbReference type="ARBA" id="ARBA00022737"/>
    </source>
</evidence>
<keyword evidence="4" id="KW-1185">Reference proteome</keyword>
<dbReference type="EMBL" id="JADFTS010000006">
    <property type="protein sequence ID" value="KAF9600106.1"/>
    <property type="molecule type" value="Genomic_DNA"/>
</dbReference>